<dbReference type="Proteomes" id="UP000050277">
    <property type="component" value="Unassembled WGS sequence"/>
</dbReference>
<proteinExistence type="predicted"/>
<dbReference type="RefSeq" id="WP_054537124.1">
    <property type="nucleotide sequence ID" value="NZ_LGKP01000040.1"/>
</dbReference>
<protein>
    <submittedName>
        <fullName evidence="1">Uncharacterized protein</fullName>
    </submittedName>
</protein>
<evidence type="ECO:0000313" key="1">
    <source>
        <dbReference type="EMBL" id="KPL80238.1"/>
    </source>
</evidence>
<dbReference type="OrthoDB" id="169346at2"/>
<dbReference type="EMBL" id="LGKP01000040">
    <property type="protein sequence ID" value="KPL80238.1"/>
    <property type="molecule type" value="Genomic_DNA"/>
</dbReference>
<dbReference type="AlphaFoldDB" id="A0A0P6XWZ6"/>
<sequence>MQHFSVLIFDLPTSKGGRLLADYSSRCQPVFTTSEKGFETCTFELSIAEDEQLFWYRRRLAWLRIEAFGLVVWEGQIREPNVSRRYLSVTAYGSAISYTDIPYTALWSSTRYSDWQPVTRQMVNSRNDTRYSIDTTDRLYIAANGGDGIDSSNIGSLYLKTPDGGSKPIIAITADYEVLGKTNIWTASLSRFDANFNFLSTIWTVTGTGAVATGNINLSGLTPCDMLMFNFYLNRPSTTLGTTIIAGTRTVTPGSMTGIVVGSKLSIGGANPEEVTVTAITGTTFTAIFQYAHANTDGVSFIWEGETDDCYLKLTNVRVKTTSSTNLYPDEIIRDMIAATAALNPNWCNTNAMLISSSAIEMRDVLYEDQYPLDIADQLIGLGDTTGNSWEFAVWEDMQVTYGRRGVRGRIWYVDQTPEISRALDRLYNSAYATYTDSAGIVRRTAISTNAGNVAAYGITRRAAVQADTDNSVVAGQIRDTALGDTLDAGAYGDVPIMGLFDIYGSYYPLWMCRAGDTVVMRGGPFGYTSASDKSRAFIIAATSYDAASGELHVSPEARGPRLAGYEARRQLVK</sequence>
<name>A0A0P6XWZ6_9CHLR</name>
<reference evidence="1 2" key="1">
    <citation type="submission" date="2015-07" db="EMBL/GenBank/DDBJ databases">
        <title>Whole genome sequence of Herpetosiphon geysericola DSM 7119.</title>
        <authorList>
            <person name="Hemp J."/>
            <person name="Ward L.M."/>
            <person name="Pace L.A."/>
            <person name="Fischer W.W."/>
        </authorList>
    </citation>
    <scope>NUCLEOTIDE SEQUENCE [LARGE SCALE GENOMIC DNA]</scope>
    <source>
        <strain evidence="1 2">DSM 7119</strain>
    </source>
</reference>
<evidence type="ECO:0000313" key="2">
    <source>
        <dbReference type="Proteomes" id="UP000050277"/>
    </source>
</evidence>
<gene>
    <name evidence="1" type="ORF">SE18_24600</name>
</gene>
<organism evidence="1 2">
    <name type="scientific">Herpetosiphon geysericola</name>
    <dbReference type="NCBI Taxonomy" id="70996"/>
    <lineage>
        <taxon>Bacteria</taxon>
        <taxon>Bacillati</taxon>
        <taxon>Chloroflexota</taxon>
        <taxon>Chloroflexia</taxon>
        <taxon>Herpetosiphonales</taxon>
        <taxon>Herpetosiphonaceae</taxon>
        <taxon>Herpetosiphon</taxon>
    </lineage>
</organism>
<accession>A0A0P6XWZ6</accession>
<dbReference type="STRING" id="70996.SE18_24600"/>
<comment type="caution">
    <text evidence="1">The sequence shown here is derived from an EMBL/GenBank/DDBJ whole genome shotgun (WGS) entry which is preliminary data.</text>
</comment>
<keyword evidence="2" id="KW-1185">Reference proteome</keyword>